<keyword evidence="2" id="KW-0444">Lipid biosynthesis</keyword>
<proteinExistence type="predicted"/>
<dbReference type="InterPro" id="IPR016181">
    <property type="entry name" value="Acyl_CoA_acyltransferase"/>
</dbReference>
<dbReference type="Proteomes" id="UP000619293">
    <property type="component" value="Unassembled WGS sequence"/>
</dbReference>
<comment type="caution">
    <text evidence="6">The sequence shown here is derived from an EMBL/GenBank/DDBJ whole genome shotgun (WGS) entry which is preliminary data.</text>
</comment>
<comment type="pathway">
    <text evidence="1">Lipid metabolism.</text>
</comment>
<dbReference type="SUPFAM" id="SSF55729">
    <property type="entry name" value="Acyl-CoA N-acyltransferases (Nat)"/>
    <property type="match status" value="1"/>
</dbReference>
<dbReference type="PANTHER" id="PTHR37323:SF1">
    <property type="entry name" value="L-ORNITHINE N(ALPHA)-ACYLTRANSFERASE"/>
    <property type="match status" value="1"/>
</dbReference>
<protein>
    <recommendedName>
        <fullName evidence="8">Ornithine-acyl[acyl carrier protein] N-acyltransferase</fullName>
    </recommendedName>
</protein>
<reference evidence="6 7" key="1">
    <citation type="submission" date="2021-01" db="EMBL/GenBank/DDBJ databases">
        <title>Whole genome shotgun sequence of Catellatospora chokoriensis NBRC 107358.</title>
        <authorList>
            <person name="Komaki H."/>
            <person name="Tamura T."/>
        </authorList>
    </citation>
    <scope>NUCLEOTIDE SEQUENCE [LARGE SCALE GENOMIC DNA]</scope>
    <source>
        <strain evidence="6 7">NBRC 107358</strain>
    </source>
</reference>
<dbReference type="AlphaFoldDB" id="A0A8J3JLD5"/>
<evidence type="ECO:0000313" key="7">
    <source>
        <dbReference type="Proteomes" id="UP000619293"/>
    </source>
</evidence>
<accession>A0A8J3JLD5</accession>
<evidence type="ECO:0000256" key="2">
    <source>
        <dbReference type="ARBA" id="ARBA00022516"/>
    </source>
</evidence>
<dbReference type="EMBL" id="BONG01000002">
    <property type="protein sequence ID" value="GIF87141.1"/>
    <property type="molecule type" value="Genomic_DNA"/>
</dbReference>
<dbReference type="PANTHER" id="PTHR37323">
    <property type="entry name" value="GCN5-RELATED N-ACETYLTRANSFERASE"/>
    <property type="match status" value="1"/>
</dbReference>
<evidence type="ECO:0000256" key="5">
    <source>
        <dbReference type="ARBA" id="ARBA00023315"/>
    </source>
</evidence>
<evidence type="ECO:0000256" key="1">
    <source>
        <dbReference type="ARBA" id="ARBA00005189"/>
    </source>
</evidence>
<dbReference type="Gene3D" id="3.40.630.30">
    <property type="match status" value="1"/>
</dbReference>
<evidence type="ECO:0008006" key="8">
    <source>
        <dbReference type="Google" id="ProtNLM"/>
    </source>
</evidence>
<evidence type="ECO:0000256" key="3">
    <source>
        <dbReference type="ARBA" id="ARBA00022679"/>
    </source>
</evidence>
<dbReference type="InterPro" id="IPR052351">
    <property type="entry name" value="Ornithine_N-alpha-AT"/>
</dbReference>
<keyword evidence="3" id="KW-0808">Transferase</keyword>
<gene>
    <name evidence="6" type="ORF">Cch02nite_05850</name>
</gene>
<evidence type="ECO:0000313" key="6">
    <source>
        <dbReference type="EMBL" id="GIF87141.1"/>
    </source>
</evidence>
<evidence type="ECO:0000256" key="4">
    <source>
        <dbReference type="ARBA" id="ARBA00023098"/>
    </source>
</evidence>
<dbReference type="GO" id="GO:0006629">
    <property type="term" value="P:lipid metabolic process"/>
    <property type="evidence" value="ECO:0007669"/>
    <property type="project" value="UniProtKB-KW"/>
</dbReference>
<keyword evidence="7" id="KW-1185">Reference proteome</keyword>
<sequence>MPASLSLFMCRSSSAGPGVKQGFYTGHMTTMLLTAAPTGYSALIAGDAATVEAAQRLRYRVFAEEMGAQLPDTGGLDVDEYDAYCDHLVVREDRTGEIVGTYRLLPPQRAIWLGRRYGDSEFDLTALTVLRDQLVEAGRSCVHPDHRTGAVINLMWAGIAKYLDRMGHRWLSGCASVPLADGGVQASQVWDLASRKHLSPPQLRVQPRNPWQALPVERPATIAAAPPLLRGYLRLGAWVAGAPAYDASFGVADFYVLLGVDRIDPRYLKHFLAA</sequence>
<keyword evidence="5" id="KW-0012">Acyltransferase</keyword>
<name>A0A8J3JLD5_9ACTN</name>
<dbReference type="GO" id="GO:0016746">
    <property type="term" value="F:acyltransferase activity"/>
    <property type="evidence" value="ECO:0007669"/>
    <property type="project" value="UniProtKB-KW"/>
</dbReference>
<keyword evidence="4" id="KW-0443">Lipid metabolism</keyword>
<dbReference type="Pfam" id="PF13444">
    <property type="entry name" value="Acetyltransf_5"/>
    <property type="match status" value="1"/>
</dbReference>
<organism evidence="6 7">
    <name type="scientific">Catellatospora chokoriensis</name>
    <dbReference type="NCBI Taxonomy" id="310353"/>
    <lineage>
        <taxon>Bacteria</taxon>
        <taxon>Bacillati</taxon>
        <taxon>Actinomycetota</taxon>
        <taxon>Actinomycetes</taxon>
        <taxon>Micromonosporales</taxon>
        <taxon>Micromonosporaceae</taxon>
        <taxon>Catellatospora</taxon>
    </lineage>
</organism>